<evidence type="ECO:0000259" key="1">
    <source>
        <dbReference type="Pfam" id="PF13786"/>
    </source>
</evidence>
<gene>
    <name evidence="2" type="ORF">SAMN05421543_104141</name>
</gene>
<dbReference type="EMBL" id="FPBV01000004">
    <property type="protein sequence ID" value="SFU58902.1"/>
    <property type="molecule type" value="Genomic_DNA"/>
</dbReference>
<dbReference type="Proteomes" id="UP000183508">
    <property type="component" value="Unassembled WGS sequence"/>
</dbReference>
<name>A0A1I7HE48_9BACL</name>
<keyword evidence="3" id="KW-1185">Reference proteome</keyword>
<feature type="domain" description="DUF4179" evidence="1">
    <location>
        <begin position="65"/>
        <end position="154"/>
    </location>
</feature>
<dbReference type="STRING" id="392015.SAMN05421543_104141"/>
<proteinExistence type="predicted"/>
<evidence type="ECO:0000313" key="2">
    <source>
        <dbReference type="EMBL" id="SFU58902.1"/>
    </source>
</evidence>
<protein>
    <recommendedName>
        <fullName evidence="1">DUF4179 domain-containing protein</fullName>
    </recommendedName>
</protein>
<dbReference type="InterPro" id="IPR025436">
    <property type="entry name" value="DUF4179"/>
</dbReference>
<reference evidence="3" key="1">
    <citation type="submission" date="2016-10" db="EMBL/GenBank/DDBJ databases">
        <authorList>
            <person name="Varghese N."/>
        </authorList>
    </citation>
    <scope>NUCLEOTIDE SEQUENCE [LARGE SCALE GENOMIC DNA]</scope>
    <source>
        <strain evidence="3">DSM 17980</strain>
    </source>
</reference>
<sequence length="356" mass="38616">MTGDRQPVDARIAEVEEAVRRYFADTAPQVAADVPEMVREAVRSSAAGRQAGEPRAIRWFRRGVVGLAACAAIVAGARGALYYAPNWAETVYAAVDGIPGAQWLILPQDRGLARLAREGGIQTLDVSATDNGLTVHLSGAYVDSARMVLFLRIDSALWHPDSSRVVVTDQFGHVYRVSSGTWDTDTGAGELTFDGVPAWKLALGLRLTLRIDGMEWLSVDGSQQKQRSGHWGFTWVQNPSGSERTVTVNRSASDGGVTLRLDTILLTPGSAEFRLSGVRSVPTGEDVVARNDDRPELVCVDTGERYPMLSAGTVSQGRTVEMKVMTAPLQPGHRYELIVHRVGEVPGTWVFPFTLS</sequence>
<accession>A0A1I7HE48</accession>
<organism evidence="2 3">
    <name type="scientific">Alicyclobacillus macrosporangiidus</name>
    <dbReference type="NCBI Taxonomy" id="392015"/>
    <lineage>
        <taxon>Bacteria</taxon>
        <taxon>Bacillati</taxon>
        <taxon>Bacillota</taxon>
        <taxon>Bacilli</taxon>
        <taxon>Bacillales</taxon>
        <taxon>Alicyclobacillaceae</taxon>
        <taxon>Alicyclobacillus</taxon>
    </lineage>
</organism>
<dbReference type="Pfam" id="PF13786">
    <property type="entry name" value="DUF4179"/>
    <property type="match status" value="1"/>
</dbReference>
<evidence type="ECO:0000313" key="3">
    <source>
        <dbReference type="Proteomes" id="UP000183508"/>
    </source>
</evidence>
<dbReference type="RefSeq" id="WP_074950323.1">
    <property type="nucleotide sequence ID" value="NZ_FPBV01000004.1"/>
</dbReference>
<dbReference type="AlphaFoldDB" id="A0A1I7HE48"/>